<dbReference type="RefSeq" id="WP_142790233.1">
    <property type="nucleotide sequence ID" value="NZ_VJMZ01000001.1"/>
</dbReference>
<sequence>MKNTKQYFHPLYILLEFYVTLRNFSVAIIYFILLKYDVDSSFYVVMRYFLYVYLTLNFLYIVIRWMTTSYIVNDGSIQIDYGVISRQRRNIPLSKIQNVRKQTPTALRLFNVTSVTLETGSVNKDAAIKLSLISDKQAESITCALERTQSISAPETSESVVNMESETSDSRKVHFTAAKENIIKASSMSLQFLAIVPILASIYYKINDFFNIESKVNHWISNLLTSWISIVISTLIFVIMAILVGIVITYFRYGNFKVSSNEEYIFIQKGVLNEQTFSIAKRYVQAIQIEQTFMKRLLGLAEIKYVIAGEAESEEDKFSSLYPFIPIKKAYQLVNEITPNFMVVSSMERLPKSALWMKFLRIPWVWIIYTVFLIILNINLWWSVPIFVITYGVRFLRYLSMHYLIQGEILQFKSGLFSSNLFITRREKVIRVILKRSWLQKHLKLASITTVNRSKPVHFESIQDIPYEFGKTFIKWFEYQSTKSIENNSD</sequence>
<feature type="transmembrane region" description="Helical" evidence="1">
    <location>
        <begin position="226"/>
        <end position="251"/>
    </location>
</feature>
<evidence type="ECO:0000259" key="2">
    <source>
        <dbReference type="Pfam" id="PF03703"/>
    </source>
</evidence>
<keyword evidence="1" id="KW-0472">Membrane</keyword>
<dbReference type="PANTHER" id="PTHR34473">
    <property type="entry name" value="UPF0699 TRANSMEMBRANE PROTEIN YDBS"/>
    <property type="match status" value="1"/>
</dbReference>
<keyword evidence="1" id="KW-0812">Transmembrane</keyword>
<dbReference type="AlphaFoldDB" id="A0A549YGM5"/>
<proteinExistence type="predicted"/>
<feature type="domain" description="YdbS-like PH" evidence="2">
    <location>
        <begin position="256"/>
        <end position="336"/>
    </location>
</feature>
<feature type="transmembrane region" description="Helical" evidence="1">
    <location>
        <begin position="12"/>
        <end position="33"/>
    </location>
</feature>
<keyword evidence="4" id="KW-1185">Reference proteome</keyword>
<evidence type="ECO:0000313" key="4">
    <source>
        <dbReference type="Proteomes" id="UP000319280"/>
    </source>
</evidence>
<name>A0A549YGM5_9BACI</name>
<comment type="caution">
    <text evidence="3">The sequence shown here is derived from an EMBL/GenBank/DDBJ whole genome shotgun (WGS) entry which is preliminary data.</text>
</comment>
<reference evidence="3 4" key="1">
    <citation type="submission" date="2019-07" db="EMBL/GenBank/DDBJ databases">
        <title>Genomic analysis of Lentibacillus sp. NKC851-2.</title>
        <authorList>
            <person name="Oh Y.J."/>
        </authorList>
    </citation>
    <scope>NUCLEOTIDE SEQUENCE [LARGE SCALE GENOMIC DNA]</scope>
    <source>
        <strain evidence="3 4">NKC851-2</strain>
    </source>
</reference>
<accession>A0A549YGM5</accession>
<dbReference type="InterPro" id="IPR005182">
    <property type="entry name" value="YdbS-like_PH"/>
</dbReference>
<dbReference type="EMBL" id="VJMZ01000001">
    <property type="protein sequence ID" value="TRM11035.1"/>
    <property type="molecule type" value="Genomic_DNA"/>
</dbReference>
<feature type="transmembrane region" description="Helical" evidence="1">
    <location>
        <begin position="188"/>
        <end position="206"/>
    </location>
</feature>
<protein>
    <submittedName>
        <fullName evidence="3">PH domain-containing protein</fullName>
    </submittedName>
</protein>
<dbReference type="PIRSF" id="PIRSF026631">
    <property type="entry name" value="UCP026631"/>
    <property type="match status" value="1"/>
</dbReference>
<dbReference type="Pfam" id="PF03703">
    <property type="entry name" value="bPH_2"/>
    <property type="match status" value="3"/>
</dbReference>
<feature type="transmembrane region" description="Helical" evidence="1">
    <location>
        <begin position="359"/>
        <end position="378"/>
    </location>
</feature>
<gene>
    <name evidence="3" type="ORF">FH966_04445</name>
</gene>
<dbReference type="PANTHER" id="PTHR34473:SF2">
    <property type="entry name" value="UPF0699 TRANSMEMBRANE PROTEIN YDBT"/>
    <property type="match status" value="1"/>
</dbReference>
<feature type="domain" description="YdbS-like PH" evidence="2">
    <location>
        <begin position="398"/>
        <end position="457"/>
    </location>
</feature>
<dbReference type="InterPro" id="IPR014529">
    <property type="entry name" value="UCP026631"/>
</dbReference>
<feature type="transmembrane region" description="Helical" evidence="1">
    <location>
        <begin position="45"/>
        <end position="63"/>
    </location>
</feature>
<feature type="domain" description="YdbS-like PH" evidence="2">
    <location>
        <begin position="65"/>
        <end position="141"/>
    </location>
</feature>
<organism evidence="3 4">
    <name type="scientific">Lentibacillus cibarius</name>
    <dbReference type="NCBI Taxonomy" id="2583219"/>
    <lineage>
        <taxon>Bacteria</taxon>
        <taxon>Bacillati</taxon>
        <taxon>Bacillota</taxon>
        <taxon>Bacilli</taxon>
        <taxon>Bacillales</taxon>
        <taxon>Bacillaceae</taxon>
        <taxon>Lentibacillus</taxon>
    </lineage>
</organism>
<keyword evidence="1" id="KW-1133">Transmembrane helix</keyword>
<evidence type="ECO:0000256" key="1">
    <source>
        <dbReference type="SAM" id="Phobius"/>
    </source>
</evidence>
<evidence type="ECO:0000313" key="3">
    <source>
        <dbReference type="EMBL" id="TRM11035.1"/>
    </source>
</evidence>
<dbReference type="Proteomes" id="UP000319280">
    <property type="component" value="Unassembled WGS sequence"/>
</dbReference>